<reference evidence="2 3" key="1">
    <citation type="submission" date="2015-07" db="EMBL/GenBank/DDBJ databases">
        <title>Comparative genomics of the Sigatoka disease complex on banana suggests a link between parallel evolutionary changes in Pseudocercospora fijiensis and Pseudocercospora eumusae and increased virulence on the banana host.</title>
        <authorList>
            <person name="Chang T.-C."/>
            <person name="Salvucci A."/>
            <person name="Crous P.W."/>
            <person name="Stergiopoulos I."/>
        </authorList>
    </citation>
    <scope>NUCLEOTIDE SEQUENCE [LARGE SCALE GENOMIC DNA]</scope>
    <source>
        <strain evidence="2 3">CBS 114824</strain>
    </source>
</reference>
<dbReference type="OrthoDB" id="10384187at2759"/>
<proteinExistence type="predicted"/>
<accession>A0A139HHY5</accession>
<keyword evidence="3" id="KW-1185">Reference proteome</keyword>
<dbReference type="Proteomes" id="UP000070133">
    <property type="component" value="Unassembled WGS sequence"/>
</dbReference>
<dbReference type="AlphaFoldDB" id="A0A139HHY5"/>
<organism evidence="2 3">
    <name type="scientific">Pseudocercospora eumusae</name>
    <dbReference type="NCBI Taxonomy" id="321146"/>
    <lineage>
        <taxon>Eukaryota</taxon>
        <taxon>Fungi</taxon>
        <taxon>Dikarya</taxon>
        <taxon>Ascomycota</taxon>
        <taxon>Pezizomycotina</taxon>
        <taxon>Dothideomycetes</taxon>
        <taxon>Dothideomycetidae</taxon>
        <taxon>Mycosphaerellales</taxon>
        <taxon>Mycosphaerellaceae</taxon>
        <taxon>Pseudocercospora</taxon>
    </lineage>
</organism>
<evidence type="ECO:0000313" key="2">
    <source>
        <dbReference type="EMBL" id="KXT01979.1"/>
    </source>
</evidence>
<evidence type="ECO:0000313" key="3">
    <source>
        <dbReference type="Proteomes" id="UP000070133"/>
    </source>
</evidence>
<feature type="region of interest" description="Disordered" evidence="1">
    <location>
        <begin position="1"/>
        <end position="40"/>
    </location>
</feature>
<feature type="compositionally biased region" description="Basic and acidic residues" evidence="1">
    <location>
        <begin position="19"/>
        <end position="29"/>
    </location>
</feature>
<protein>
    <submittedName>
        <fullName evidence="2">Uncharacterized protein</fullName>
    </submittedName>
</protein>
<name>A0A139HHY5_9PEZI</name>
<sequence length="278" mass="31003">MKRSAPGALACFATKKPRKESPEQDERKTHQSSATATPAVDRVLNNTELVEQILLDLDLHDLNKAIRTNPFFRNVAFGSTKIKQAMFLLPDTQPPQQYLVDSSEGEITAIDPKSTSIARNVHQTLLTAHLLNPVLKLDKTKLTDEPHVCSYLELEEKITYGKHILLPYHAHVESNLRDMLIFQPPVSKVSFTAIPHPDRPVIDVDVANDEGVRIGDLVQEVMHTGMVGDVQFVAGYLRVSRIAVTTPQELGGLARMEGKCCPMGEKFMREVSTRNDTQ</sequence>
<evidence type="ECO:0000256" key="1">
    <source>
        <dbReference type="SAM" id="MobiDB-lite"/>
    </source>
</evidence>
<gene>
    <name evidence="2" type="ORF">AC578_6574</name>
</gene>
<dbReference type="EMBL" id="LFZN01000047">
    <property type="protein sequence ID" value="KXT01979.1"/>
    <property type="molecule type" value="Genomic_DNA"/>
</dbReference>
<comment type="caution">
    <text evidence="2">The sequence shown here is derived from an EMBL/GenBank/DDBJ whole genome shotgun (WGS) entry which is preliminary data.</text>
</comment>